<dbReference type="AlphaFoldDB" id="A0A3P5XZ14"/>
<name>A0A3P5XZ14_BRACM</name>
<organism evidence="1">
    <name type="scientific">Brassica campestris</name>
    <name type="common">Field mustard</name>
    <dbReference type="NCBI Taxonomy" id="3711"/>
    <lineage>
        <taxon>Eukaryota</taxon>
        <taxon>Viridiplantae</taxon>
        <taxon>Streptophyta</taxon>
        <taxon>Embryophyta</taxon>
        <taxon>Tracheophyta</taxon>
        <taxon>Spermatophyta</taxon>
        <taxon>Magnoliopsida</taxon>
        <taxon>eudicotyledons</taxon>
        <taxon>Gunneridae</taxon>
        <taxon>Pentapetalae</taxon>
        <taxon>rosids</taxon>
        <taxon>malvids</taxon>
        <taxon>Brassicales</taxon>
        <taxon>Brassicaceae</taxon>
        <taxon>Brassiceae</taxon>
        <taxon>Brassica</taxon>
    </lineage>
</organism>
<dbReference type="EMBL" id="LR031568">
    <property type="protein sequence ID" value="VDC60049.1"/>
    <property type="molecule type" value="Genomic_DNA"/>
</dbReference>
<accession>A0A3P5XZ14</accession>
<gene>
    <name evidence="1" type="ORF">BRAA09T37660Z</name>
</gene>
<reference evidence="1" key="1">
    <citation type="submission" date="2018-11" db="EMBL/GenBank/DDBJ databases">
        <authorList>
            <consortium name="Genoscope - CEA"/>
            <person name="William W."/>
        </authorList>
    </citation>
    <scope>NUCLEOTIDE SEQUENCE</scope>
</reference>
<sequence length="56" mass="6660">MPFVISGDLKRICETELSLRYLIVVSQNMCSRLVNSIWQMYPLKTMSRWEEGKQFC</sequence>
<evidence type="ECO:0000313" key="1">
    <source>
        <dbReference type="EMBL" id="VDC60049.1"/>
    </source>
</evidence>
<protein>
    <submittedName>
        <fullName evidence="1">Uncharacterized protein</fullName>
    </submittedName>
</protein>
<proteinExistence type="predicted"/>